<dbReference type="SUPFAM" id="SSF52540">
    <property type="entry name" value="P-loop containing nucleoside triphosphate hydrolases"/>
    <property type="match status" value="1"/>
</dbReference>
<evidence type="ECO:0000256" key="2">
    <source>
        <dbReference type="ARBA" id="ARBA00005814"/>
    </source>
</evidence>
<evidence type="ECO:0000256" key="3">
    <source>
        <dbReference type="ARBA" id="ARBA00022448"/>
    </source>
</evidence>
<gene>
    <name evidence="7" type="ORF">YQE_02578</name>
</gene>
<sequence>MLNILAGYKFRNATGEILINGKPRDLKLFRELSRYIMQEDLMQPMLTVYEAMMVAANLKLGTALSKKQKQTSVSILNETKPWSDKNNKLILRSVNGQFKSNELTAILGPSGAGKSTLLNILAGYKFRNATGEILINGKPRDLKLFRELSRYIMQEDLMQPMLTVYEAMMVAANLKLGTALSKKQKQTSVSILNETKPWSDK</sequence>
<keyword evidence="3" id="KW-0813">Transport</keyword>
<dbReference type="PANTHER" id="PTHR48041">
    <property type="entry name" value="ABC TRANSPORTER G FAMILY MEMBER 28"/>
    <property type="match status" value="1"/>
</dbReference>
<feature type="non-terminal residue" evidence="7">
    <location>
        <position position="1"/>
    </location>
</feature>
<dbReference type="EMBL" id="KB740233">
    <property type="protein sequence ID" value="ENN81007.1"/>
    <property type="molecule type" value="Genomic_DNA"/>
</dbReference>
<accession>N6UQI6</accession>
<organism evidence="7">
    <name type="scientific">Dendroctonus ponderosae</name>
    <name type="common">Mountain pine beetle</name>
    <dbReference type="NCBI Taxonomy" id="77166"/>
    <lineage>
        <taxon>Eukaryota</taxon>
        <taxon>Metazoa</taxon>
        <taxon>Ecdysozoa</taxon>
        <taxon>Arthropoda</taxon>
        <taxon>Hexapoda</taxon>
        <taxon>Insecta</taxon>
        <taxon>Pterygota</taxon>
        <taxon>Neoptera</taxon>
        <taxon>Endopterygota</taxon>
        <taxon>Coleoptera</taxon>
        <taxon>Polyphaga</taxon>
        <taxon>Cucujiformia</taxon>
        <taxon>Curculionidae</taxon>
        <taxon>Scolytinae</taxon>
        <taxon>Dendroctonus</taxon>
    </lineage>
</organism>
<dbReference type="GO" id="GO:0005524">
    <property type="term" value="F:ATP binding"/>
    <property type="evidence" value="ECO:0007669"/>
    <property type="project" value="InterPro"/>
</dbReference>
<evidence type="ECO:0000256" key="6">
    <source>
        <dbReference type="ARBA" id="ARBA00023136"/>
    </source>
</evidence>
<keyword evidence="5" id="KW-1133">Transmembrane helix</keyword>
<dbReference type="Gene3D" id="3.40.50.300">
    <property type="entry name" value="P-loop containing nucleotide triphosphate hydrolases"/>
    <property type="match status" value="2"/>
</dbReference>
<proteinExistence type="inferred from homology"/>
<name>N6UQI6_DENPD</name>
<dbReference type="GO" id="GO:0016887">
    <property type="term" value="F:ATP hydrolysis activity"/>
    <property type="evidence" value="ECO:0007669"/>
    <property type="project" value="InterPro"/>
</dbReference>
<dbReference type="GO" id="GO:0005886">
    <property type="term" value="C:plasma membrane"/>
    <property type="evidence" value="ECO:0007669"/>
    <property type="project" value="TreeGrafter"/>
</dbReference>
<dbReference type="InterPro" id="IPR027417">
    <property type="entry name" value="P-loop_NTPase"/>
</dbReference>
<dbReference type="Pfam" id="PF00005">
    <property type="entry name" value="ABC_tran"/>
    <property type="match status" value="1"/>
</dbReference>
<evidence type="ECO:0000256" key="5">
    <source>
        <dbReference type="ARBA" id="ARBA00022989"/>
    </source>
</evidence>
<protein>
    <submittedName>
        <fullName evidence="7">Uncharacterized protein</fullName>
    </submittedName>
</protein>
<dbReference type="InterPro" id="IPR003439">
    <property type="entry name" value="ABC_transporter-like_ATP-bd"/>
</dbReference>
<evidence type="ECO:0000256" key="1">
    <source>
        <dbReference type="ARBA" id="ARBA00004141"/>
    </source>
</evidence>
<comment type="similarity">
    <text evidence="2">Belongs to the ABC transporter superfamily. ABCG family. Eye pigment precursor importer (TC 3.A.1.204) subfamily.</text>
</comment>
<reference evidence="7" key="1">
    <citation type="journal article" date="2013" name="Genome Biol.">
        <title>Draft genome of the mountain pine beetle, Dendroctonus ponderosae Hopkins, a major forest pest.</title>
        <authorList>
            <person name="Keeling C.I."/>
            <person name="Yuen M.M."/>
            <person name="Liao N.Y."/>
            <person name="Docking T.R."/>
            <person name="Chan S.K."/>
            <person name="Taylor G.A."/>
            <person name="Palmquist D.L."/>
            <person name="Jackman S.D."/>
            <person name="Nguyen A."/>
            <person name="Li M."/>
            <person name="Henderson H."/>
            <person name="Janes J.K."/>
            <person name="Zhao Y."/>
            <person name="Pandoh P."/>
            <person name="Moore R."/>
            <person name="Sperling F.A."/>
            <person name="Huber D.P."/>
            <person name="Birol I."/>
            <person name="Jones S.J."/>
            <person name="Bohlmann J."/>
        </authorList>
    </citation>
    <scope>NUCLEOTIDE SEQUENCE</scope>
</reference>
<dbReference type="HOGENOM" id="CLU_1363383_0_0_1"/>
<dbReference type="GO" id="GO:0042626">
    <property type="term" value="F:ATPase-coupled transmembrane transporter activity"/>
    <property type="evidence" value="ECO:0007669"/>
    <property type="project" value="TreeGrafter"/>
</dbReference>
<evidence type="ECO:0000313" key="7">
    <source>
        <dbReference type="EMBL" id="ENN81007.1"/>
    </source>
</evidence>
<dbReference type="OrthoDB" id="66620at2759"/>
<comment type="subcellular location">
    <subcellularLocation>
        <location evidence="1">Membrane</location>
        <topology evidence="1">Multi-pass membrane protein</topology>
    </subcellularLocation>
</comment>
<feature type="non-terminal residue" evidence="7">
    <location>
        <position position="201"/>
    </location>
</feature>
<evidence type="ECO:0000256" key="4">
    <source>
        <dbReference type="ARBA" id="ARBA00022692"/>
    </source>
</evidence>
<dbReference type="InterPro" id="IPR050352">
    <property type="entry name" value="ABCG_transporters"/>
</dbReference>
<keyword evidence="4" id="KW-0812">Transmembrane</keyword>
<dbReference type="PANTHER" id="PTHR48041:SF15">
    <property type="entry name" value="FI05267P"/>
    <property type="match status" value="1"/>
</dbReference>
<keyword evidence="6" id="KW-0472">Membrane</keyword>
<dbReference type="AlphaFoldDB" id="N6UQI6"/>